<gene>
    <name evidence="1" type="ORF">BJ508DRAFT_337036</name>
</gene>
<name>A0A3N4H6N0_ASCIM</name>
<dbReference type="OrthoDB" id="2855870at2759"/>
<evidence type="ECO:0000313" key="1">
    <source>
        <dbReference type="EMBL" id="RPA70585.1"/>
    </source>
</evidence>
<keyword evidence="2" id="KW-1185">Reference proteome</keyword>
<accession>A0A3N4H6N0</accession>
<dbReference type="AlphaFoldDB" id="A0A3N4H6N0"/>
<reference evidence="1 2" key="1">
    <citation type="journal article" date="2018" name="Nat. Ecol. Evol.">
        <title>Pezizomycetes genomes reveal the molecular basis of ectomycorrhizal truffle lifestyle.</title>
        <authorList>
            <person name="Murat C."/>
            <person name="Payen T."/>
            <person name="Noel B."/>
            <person name="Kuo A."/>
            <person name="Morin E."/>
            <person name="Chen J."/>
            <person name="Kohler A."/>
            <person name="Krizsan K."/>
            <person name="Balestrini R."/>
            <person name="Da Silva C."/>
            <person name="Montanini B."/>
            <person name="Hainaut M."/>
            <person name="Levati E."/>
            <person name="Barry K.W."/>
            <person name="Belfiori B."/>
            <person name="Cichocki N."/>
            <person name="Clum A."/>
            <person name="Dockter R.B."/>
            <person name="Fauchery L."/>
            <person name="Guy J."/>
            <person name="Iotti M."/>
            <person name="Le Tacon F."/>
            <person name="Lindquist E.A."/>
            <person name="Lipzen A."/>
            <person name="Malagnac F."/>
            <person name="Mello A."/>
            <person name="Molinier V."/>
            <person name="Miyauchi S."/>
            <person name="Poulain J."/>
            <person name="Riccioni C."/>
            <person name="Rubini A."/>
            <person name="Sitrit Y."/>
            <person name="Splivallo R."/>
            <person name="Traeger S."/>
            <person name="Wang M."/>
            <person name="Zifcakova L."/>
            <person name="Wipf D."/>
            <person name="Zambonelli A."/>
            <person name="Paolocci F."/>
            <person name="Nowrousian M."/>
            <person name="Ottonello S."/>
            <person name="Baldrian P."/>
            <person name="Spatafora J.W."/>
            <person name="Henrissat B."/>
            <person name="Nagy L.G."/>
            <person name="Aury J.M."/>
            <person name="Wincker P."/>
            <person name="Grigoriev I.V."/>
            <person name="Bonfante P."/>
            <person name="Martin F.M."/>
        </authorList>
    </citation>
    <scope>NUCLEOTIDE SEQUENCE [LARGE SCALE GENOMIC DNA]</scope>
    <source>
        <strain evidence="1 2">RN42</strain>
    </source>
</reference>
<proteinExistence type="predicted"/>
<dbReference type="Proteomes" id="UP000275078">
    <property type="component" value="Unassembled WGS sequence"/>
</dbReference>
<sequence>MGQSQLYDPHPWSLPILVLKPTAPDALQMSCNHLPTPAPPPSPPATTPIKIAPLAIRDAINKALKAANAPGYLLIRSVTVNSKGNALLTLLEGDTNADLVKFSQHVTKALASIGITTTRIEPDNCWFRLFVHRVSVVDFGKEEGMEYLCDEINRFN</sequence>
<dbReference type="STRING" id="1160509.A0A3N4H6N0"/>
<protein>
    <submittedName>
        <fullName evidence="1">Uncharacterized protein</fullName>
    </submittedName>
</protein>
<evidence type="ECO:0000313" key="2">
    <source>
        <dbReference type="Proteomes" id="UP000275078"/>
    </source>
</evidence>
<dbReference type="EMBL" id="ML120232">
    <property type="protein sequence ID" value="RPA70585.1"/>
    <property type="molecule type" value="Genomic_DNA"/>
</dbReference>
<organism evidence="1 2">
    <name type="scientific">Ascobolus immersus RN42</name>
    <dbReference type="NCBI Taxonomy" id="1160509"/>
    <lineage>
        <taxon>Eukaryota</taxon>
        <taxon>Fungi</taxon>
        <taxon>Dikarya</taxon>
        <taxon>Ascomycota</taxon>
        <taxon>Pezizomycotina</taxon>
        <taxon>Pezizomycetes</taxon>
        <taxon>Pezizales</taxon>
        <taxon>Ascobolaceae</taxon>
        <taxon>Ascobolus</taxon>
    </lineage>
</organism>